<dbReference type="InterPro" id="IPR002711">
    <property type="entry name" value="HNH"/>
</dbReference>
<evidence type="ECO:0000259" key="2">
    <source>
        <dbReference type="SMART" id="SM00507"/>
    </source>
</evidence>
<keyword evidence="1" id="KW-1133">Transmembrane helix</keyword>
<keyword evidence="1" id="KW-0472">Membrane</keyword>
<dbReference type="GO" id="GO:0003676">
    <property type="term" value="F:nucleic acid binding"/>
    <property type="evidence" value="ECO:0007669"/>
    <property type="project" value="InterPro"/>
</dbReference>
<organism evidence="3 4">
    <name type="scientific">Candidatus Jorgensenbacteria bacterium GW2011_GWB1_50_10</name>
    <dbReference type="NCBI Taxonomy" id="1618665"/>
    <lineage>
        <taxon>Bacteria</taxon>
        <taxon>Candidatus Joergenseniibacteriota</taxon>
    </lineage>
</organism>
<feature type="domain" description="HNH nuclease" evidence="2">
    <location>
        <begin position="20"/>
        <end position="71"/>
    </location>
</feature>
<sequence length="126" mass="14921">MFPYRRFLFPREDYPENWDELRKAVYRRDGWQCQQCGARNIQLHAHHQTPLSAGGSNDMSNLITLCKNCHIDDHPHMWWGRWKENNPQTVLALRIIVLAIAISLLIISGFSWWKVIILIIVLRPLF</sequence>
<keyword evidence="3" id="KW-0540">Nuclease</keyword>
<comment type="caution">
    <text evidence="3">The sequence shown here is derived from an EMBL/GenBank/DDBJ whole genome shotgun (WGS) entry which is preliminary data.</text>
</comment>
<dbReference type="GO" id="GO:0008270">
    <property type="term" value="F:zinc ion binding"/>
    <property type="evidence" value="ECO:0007669"/>
    <property type="project" value="InterPro"/>
</dbReference>
<evidence type="ECO:0000256" key="1">
    <source>
        <dbReference type="SAM" id="Phobius"/>
    </source>
</evidence>
<dbReference type="AlphaFoldDB" id="A0A0G1W8H3"/>
<dbReference type="InterPro" id="IPR003615">
    <property type="entry name" value="HNH_nuc"/>
</dbReference>
<feature type="transmembrane region" description="Helical" evidence="1">
    <location>
        <begin position="91"/>
        <end position="122"/>
    </location>
</feature>
<evidence type="ECO:0000313" key="4">
    <source>
        <dbReference type="Proteomes" id="UP000034224"/>
    </source>
</evidence>
<keyword evidence="1" id="KW-0812">Transmembrane</keyword>
<dbReference type="GO" id="GO:0004519">
    <property type="term" value="F:endonuclease activity"/>
    <property type="evidence" value="ECO:0007669"/>
    <property type="project" value="UniProtKB-KW"/>
</dbReference>
<dbReference type="STRING" id="1618665.UY55_C0002G0069"/>
<dbReference type="Pfam" id="PF01844">
    <property type="entry name" value="HNH"/>
    <property type="match status" value="1"/>
</dbReference>
<dbReference type="Gene3D" id="1.10.30.50">
    <property type="match status" value="1"/>
</dbReference>
<dbReference type="SMART" id="SM00507">
    <property type="entry name" value="HNHc"/>
    <property type="match status" value="1"/>
</dbReference>
<name>A0A0G1W8H3_9BACT</name>
<evidence type="ECO:0000313" key="3">
    <source>
        <dbReference type="EMBL" id="KKW15013.1"/>
    </source>
</evidence>
<dbReference type="CDD" id="cd00085">
    <property type="entry name" value="HNHc"/>
    <property type="match status" value="1"/>
</dbReference>
<dbReference type="EMBL" id="LCQK01000002">
    <property type="protein sequence ID" value="KKW15013.1"/>
    <property type="molecule type" value="Genomic_DNA"/>
</dbReference>
<dbReference type="Proteomes" id="UP000034224">
    <property type="component" value="Unassembled WGS sequence"/>
</dbReference>
<accession>A0A0G1W8H3</accession>
<gene>
    <name evidence="3" type="ORF">UY55_C0002G0069</name>
</gene>
<reference evidence="3 4" key="1">
    <citation type="journal article" date="2015" name="Nature">
        <title>rRNA introns, odd ribosomes, and small enigmatic genomes across a large radiation of phyla.</title>
        <authorList>
            <person name="Brown C.T."/>
            <person name="Hug L.A."/>
            <person name="Thomas B.C."/>
            <person name="Sharon I."/>
            <person name="Castelle C.J."/>
            <person name="Singh A."/>
            <person name="Wilkins M.J."/>
            <person name="Williams K.H."/>
            <person name="Banfield J.F."/>
        </authorList>
    </citation>
    <scope>NUCLEOTIDE SEQUENCE [LARGE SCALE GENOMIC DNA]</scope>
</reference>
<protein>
    <submittedName>
        <fullName evidence="3">HNH endonuclease</fullName>
    </submittedName>
</protein>
<keyword evidence="3" id="KW-0255">Endonuclease</keyword>
<keyword evidence="3" id="KW-0378">Hydrolase</keyword>
<proteinExistence type="predicted"/>